<dbReference type="AlphaFoldDB" id="A0A1I7XV55"/>
<organism evidence="1 2">
    <name type="scientific">Heterorhabditis bacteriophora</name>
    <name type="common">Entomopathogenic nematode worm</name>
    <dbReference type="NCBI Taxonomy" id="37862"/>
    <lineage>
        <taxon>Eukaryota</taxon>
        <taxon>Metazoa</taxon>
        <taxon>Ecdysozoa</taxon>
        <taxon>Nematoda</taxon>
        <taxon>Chromadorea</taxon>
        <taxon>Rhabditida</taxon>
        <taxon>Rhabditina</taxon>
        <taxon>Rhabditomorpha</taxon>
        <taxon>Strongyloidea</taxon>
        <taxon>Heterorhabditidae</taxon>
        <taxon>Heterorhabditis</taxon>
    </lineage>
</organism>
<keyword evidence="1" id="KW-1185">Reference proteome</keyword>
<dbReference type="WBParaSite" id="Hba_21406">
    <property type="protein sequence ID" value="Hba_21406"/>
    <property type="gene ID" value="Hba_21406"/>
</dbReference>
<evidence type="ECO:0000313" key="1">
    <source>
        <dbReference type="Proteomes" id="UP000095283"/>
    </source>
</evidence>
<protein>
    <submittedName>
        <fullName evidence="2">Clathrin_bdg domain-containing protein</fullName>
    </submittedName>
</protein>
<evidence type="ECO:0000313" key="2">
    <source>
        <dbReference type="WBParaSite" id="Hba_21406"/>
    </source>
</evidence>
<sequence length="185" mass="21146">MATLMAEFEVIKASNPLDDSERGSSFRVIQSEKSCMSSNISNIDSVLSSQFTEMIQRPLSDWLLPRNPKQLMEMDMTSPNKCISEDIVRNLMLNSNNEWVTNEDDMKNSDKTFEQPESFNEKEFLSHLSNQFMDYNSSFLNRSPSFESVNGTGGIDLSLQTVLAWQQILNRMQKSAVWLAVSDKH</sequence>
<proteinExistence type="predicted"/>
<name>A0A1I7XV55_HETBA</name>
<reference evidence="2" key="1">
    <citation type="submission" date="2016-11" db="UniProtKB">
        <authorList>
            <consortium name="WormBaseParasite"/>
        </authorList>
    </citation>
    <scope>IDENTIFICATION</scope>
</reference>
<dbReference type="Proteomes" id="UP000095283">
    <property type="component" value="Unplaced"/>
</dbReference>
<accession>A0A1I7XV55</accession>